<feature type="chain" id="PRO_5030766172" evidence="15">
    <location>
        <begin position="27"/>
        <end position="791"/>
    </location>
</feature>
<evidence type="ECO:0000256" key="11">
    <source>
        <dbReference type="ARBA" id="ARBA00023237"/>
    </source>
</evidence>
<evidence type="ECO:0000259" key="17">
    <source>
        <dbReference type="Pfam" id="PF07715"/>
    </source>
</evidence>
<feature type="signal peptide" evidence="15">
    <location>
        <begin position="1"/>
        <end position="26"/>
    </location>
</feature>
<evidence type="ECO:0000256" key="8">
    <source>
        <dbReference type="ARBA" id="ARBA00023065"/>
    </source>
</evidence>
<dbReference type="EMBL" id="JACBZF010000007">
    <property type="protein sequence ID" value="NYH96801.1"/>
    <property type="molecule type" value="Genomic_DNA"/>
</dbReference>
<dbReference type="InterPro" id="IPR012910">
    <property type="entry name" value="Plug_dom"/>
</dbReference>
<dbReference type="InterPro" id="IPR010917">
    <property type="entry name" value="TonB_rcpt_CS"/>
</dbReference>
<feature type="domain" description="TonB-dependent receptor plug" evidence="17">
    <location>
        <begin position="63"/>
        <end position="171"/>
    </location>
</feature>
<dbReference type="SUPFAM" id="SSF56935">
    <property type="entry name" value="Porins"/>
    <property type="match status" value="1"/>
</dbReference>
<keyword evidence="8" id="KW-0406">Ion transport</keyword>
<dbReference type="InterPro" id="IPR039426">
    <property type="entry name" value="TonB-dep_rcpt-like"/>
</dbReference>
<accession>A0A7Z0BU79</accession>
<dbReference type="InterPro" id="IPR000531">
    <property type="entry name" value="Beta-barrel_TonB"/>
</dbReference>
<name>A0A7Z0BU79_9SPHN</name>
<evidence type="ECO:0000256" key="3">
    <source>
        <dbReference type="ARBA" id="ARBA00022452"/>
    </source>
</evidence>
<dbReference type="Pfam" id="PF00593">
    <property type="entry name" value="TonB_dep_Rec_b-barrel"/>
    <property type="match status" value="1"/>
</dbReference>
<keyword evidence="10 12" id="KW-0472">Membrane</keyword>
<evidence type="ECO:0000256" key="4">
    <source>
        <dbReference type="ARBA" id="ARBA00022496"/>
    </source>
</evidence>
<dbReference type="InterPro" id="IPR018247">
    <property type="entry name" value="EF_Hand_1_Ca_BS"/>
</dbReference>
<evidence type="ECO:0000256" key="9">
    <source>
        <dbReference type="ARBA" id="ARBA00023077"/>
    </source>
</evidence>
<evidence type="ECO:0000256" key="6">
    <source>
        <dbReference type="ARBA" id="ARBA00022729"/>
    </source>
</evidence>
<keyword evidence="3 12" id="KW-1134">Transmembrane beta strand</keyword>
<keyword evidence="6 15" id="KW-0732">Signal</keyword>
<evidence type="ECO:0000256" key="12">
    <source>
        <dbReference type="PROSITE-ProRule" id="PRU01360"/>
    </source>
</evidence>
<dbReference type="CDD" id="cd01347">
    <property type="entry name" value="ligand_gated_channel"/>
    <property type="match status" value="1"/>
</dbReference>
<reference evidence="18 19" key="1">
    <citation type="submission" date="2020-07" db="EMBL/GenBank/DDBJ databases">
        <title>Genomic Encyclopedia of Type Strains, Phase IV (KMG-IV): sequencing the most valuable type-strain genomes for metagenomic binning, comparative biology and taxonomic classification.</title>
        <authorList>
            <person name="Goeker M."/>
        </authorList>
    </citation>
    <scope>NUCLEOTIDE SEQUENCE [LARGE SCALE GENOMIC DNA]</scope>
    <source>
        <strain evidence="18 19">DSM 29043</strain>
    </source>
</reference>
<evidence type="ECO:0000256" key="5">
    <source>
        <dbReference type="ARBA" id="ARBA00022692"/>
    </source>
</evidence>
<dbReference type="Gene3D" id="2.40.170.20">
    <property type="entry name" value="TonB-dependent receptor, beta-barrel domain"/>
    <property type="match status" value="1"/>
</dbReference>
<dbReference type="PANTHER" id="PTHR32552:SF81">
    <property type="entry name" value="TONB-DEPENDENT OUTER MEMBRANE RECEPTOR"/>
    <property type="match status" value="1"/>
</dbReference>
<gene>
    <name evidence="18" type="ORF">FHS75_003152</name>
</gene>
<feature type="domain" description="TonB-dependent receptor-like beta-barrel" evidence="16">
    <location>
        <begin position="273"/>
        <end position="733"/>
    </location>
</feature>
<dbReference type="PANTHER" id="PTHR32552">
    <property type="entry name" value="FERRICHROME IRON RECEPTOR-RELATED"/>
    <property type="match status" value="1"/>
</dbReference>
<dbReference type="PROSITE" id="PS00018">
    <property type="entry name" value="EF_HAND_1"/>
    <property type="match status" value="1"/>
</dbReference>
<dbReference type="GO" id="GO:0009279">
    <property type="term" value="C:cell outer membrane"/>
    <property type="evidence" value="ECO:0007669"/>
    <property type="project" value="UniProtKB-SubCell"/>
</dbReference>
<evidence type="ECO:0000256" key="15">
    <source>
        <dbReference type="SAM" id="SignalP"/>
    </source>
</evidence>
<keyword evidence="19" id="KW-1185">Reference proteome</keyword>
<dbReference type="AlphaFoldDB" id="A0A7Z0BU79"/>
<evidence type="ECO:0000256" key="13">
    <source>
        <dbReference type="PROSITE-ProRule" id="PRU10144"/>
    </source>
</evidence>
<dbReference type="PROSITE" id="PS52016">
    <property type="entry name" value="TONB_DEPENDENT_REC_3"/>
    <property type="match status" value="1"/>
</dbReference>
<keyword evidence="9 14" id="KW-0798">TonB box</keyword>
<evidence type="ECO:0000313" key="18">
    <source>
        <dbReference type="EMBL" id="NYH96801.1"/>
    </source>
</evidence>
<keyword evidence="18" id="KW-0675">Receptor</keyword>
<evidence type="ECO:0000256" key="7">
    <source>
        <dbReference type="ARBA" id="ARBA00023004"/>
    </source>
</evidence>
<dbReference type="InterPro" id="IPR036942">
    <property type="entry name" value="Beta-barrel_TonB_sf"/>
</dbReference>
<evidence type="ECO:0000256" key="10">
    <source>
        <dbReference type="ARBA" id="ARBA00023136"/>
    </source>
</evidence>
<keyword evidence="7" id="KW-0408">Iron</keyword>
<dbReference type="Proteomes" id="UP000522081">
    <property type="component" value="Unassembled WGS sequence"/>
</dbReference>
<comment type="subcellular location">
    <subcellularLocation>
        <location evidence="1 12">Cell outer membrane</location>
        <topology evidence="1 12">Multi-pass membrane protein</topology>
    </subcellularLocation>
</comment>
<comment type="similarity">
    <text evidence="12 14">Belongs to the TonB-dependent receptor family.</text>
</comment>
<evidence type="ECO:0000313" key="19">
    <source>
        <dbReference type="Proteomes" id="UP000522081"/>
    </source>
</evidence>
<keyword evidence="11 12" id="KW-0998">Cell outer membrane</keyword>
<sequence length="791" mass="84864">MNTARLRLASSLVVIAAASLSAPSFAQDAGPAGVDPAETDAYADGGMEGEIIVTARRREERLVDVPVAVTSFSAEELTRRGAVDITDIAQYTPNTTLEASRGTNSTLSAFIRGIGQQDPVSGFEQGVGIYLDDVYLNRPQAAVLDIYDVERIEVLRGPQGTLYGRNTIGGAVKYVTRQLPQDVSVRVKATYGTYDQMEGIVTASAPLGDIVRVGGSVARLTRDGFGENLTTGQDNYDKDIWAGRATLEFGGYGEPVLVRISGDYTKDKSNARGGHRLITGLQSGAPVLDDVYDTRGGLLDPEQEVEAYGLSMNITAELSDAVTLRSISAWRKDDSASPIDFDALPAVDLDVPAYYRNEQLSQEFQLLYDDGGPLQALLGFYYLDARADTQFDVRIFTTFAGLTAFTEANVDTETYAVFGDVTFDVTEQLSLSVGGRYTWDERRAEILRQNYLGGGSPVFGGAGVPFGGPATDFDGTAKYKKFTPRASVSFQPTPDQNIYASYSKGFKGGGFDPRGVGTSAPDLDGDGILQDSEIADFLSFAPESVDSYEIGYKGSFFGGGLYIAAAAFRMDYKDVQIPGSLGCTVDGLPTFCGVITNAGKARIQGVELEGSARLARDFATPGDRLTLSGSLGYIDAEYKTYITNIAATPTDVADFREVQNTPKWSGSATLAYLTPVGDGDLSLGTTVSFKSKTYQFEIPNPFLDQGSYALLDANIVYTAPNDRWSIGLHGKNLLDKQYKTSGYTFVQTDPLSGAIVYDGAGNVIPTLGPEGTLTAFYGNPRQVYVSATIKF</sequence>
<keyword evidence="5 12" id="KW-0812">Transmembrane</keyword>
<comment type="caution">
    <text evidence="18">The sequence shown here is derived from an EMBL/GenBank/DDBJ whole genome shotgun (WGS) entry which is preliminary data.</text>
</comment>
<evidence type="ECO:0000256" key="14">
    <source>
        <dbReference type="RuleBase" id="RU003357"/>
    </source>
</evidence>
<keyword evidence="2 12" id="KW-0813">Transport</keyword>
<evidence type="ECO:0000256" key="1">
    <source>
        <dbReference type="ARBA" id="ARBA00004571"/>
    </source>
</evidence>
<organism evidence="18 19">
    <name type="scientific">Novosphingobium marinum</name>
    <dbReference type="NCBI Taxonomy" id="1514948"/>
    <lineage>
        <taxon>Bacteria</taxon>
        <taxon>Pseudomonadati</taxon>
        <taxon>Pseudomonadota</taxon>
        <taxon>Alphaproteobacteria</taxon>
        <taxon>Sphingomonadales</taxon>
        <taxon>Sphingomonadaceae</taxon>
        <taxon>Novosphingobium</taxon>
    </lineage>
</organism>
<evidence type="ECO:0000256" key="2">
    <source>
        <dbReference type="ARBA" id="ARBA00022448"/>
    </source>
</evidence>
<keyword evidence="4" id="KW-0410">Iron transport</keyword>
<dbReference type="PROSITE" id="PS01156">
    <property type="entry name" value="TONB_DEPENDENT_REC_2"/>
    <property type="match status" value="1"/>
</dbReference>
<proteinExistence type="inferred from homology"/>
<dbReference type="GO" id="GO:0006826">
    <property type="term" value="P:iron ion transport"/>
    <property type="evidence" value="ECO:0007669"/>
    <property type="project" value="UniProtKB-KW"/>
</dbReference>
<protein>
    <submittedName>
        <fullName evidence="18">Iron complex outermembrane receptor protein</fullName>
    </submittedName>
</protein>
<dbReference type="RefSeq" id="WP_179408609.1">
    <property type="nucleotide sequence ID" value="NZ_BMGF01000008.1"/>
</dbReference>
<dbReference type="Pfam" id="PF07715">
    <property type="entry name" value="Plug"/>
    <property type="match status" value="1"/>
</dbReference>
<evidence type="ECO:0000259" key="16">
    <source>
        <dbReference type="Pfam" id="PF00593"/>
    </source>
</evidence>
<feature type="short sequence motif" description="TonB C-terminal box" evidence="13">
    <location>
        <begin position="774"/>
        <end position="791"/>
    </location>
</feature>